<keyword evidence="2 5" id="KW-0812">Transmembrane</keyword>
<evidence type="ECO:0000256" key="5">
    <source>
        <dbReference type="SAM" id="Phobius"/>
    </source>
</evidence>
<evidence type="ECO:0000313" key="7">
    <source>
        <dbReference type="Proteomes" id="UP000256913"/>
    </source>
</evidence>
<dbReference type="GO" id="GO:0005886">
    <property type="term" value="C:plasma membrane"/>
    <property type="evidence" value="ECO:0007669"/>
    <property type="project" value="TreeGrafter"/>
</dbReference>
<organism evidence="6 7">
    <name type="scientific">Asanoa ferruginea</name>
    <dbReference type="NCBI Taxonomy" id="53367"/>
    <lineage>
        <taxon>Bacteria</taxon>
        <taxon>Bacillati</taxon>
        <taxon>Actinomycetota</taxon>
        <taxon>Actinomycetes</taxon>
        <taxon>Micromonosporales</taxon>
        <taxon>Micromonosporaceae</taxon>
        <taxon>Asanoa</taxon>
    </lineage>
</organism>
<evidence type="ECO:0000256" key="1">
    <source>
        <dbReference type="ARBA" id="ARBA00004141"/>
    </source>
</evidence>
<feature type="transmembrane region" description="Helical" evidence="5">
    <location>
        <begin position="123"/>
        <end position="143"/>
    </location>
</feature>
<dbReference type="Gene3D" id="1.50.10.150">
    <property type="entry name" value="Voltage-dependent anion channel"/>
    <property type="match status" value="1"/>
</dbReference>
<proteinExistence type="predicted"/>
<accession>A0A3D9ZUT9</accession>
<keyword evidence="4 5" id="KW-0472">Membrane</keyword>
<name>A0A3D9ZUT9_9ACTN</name>
<feature type="transmembrane region" description="Helical" evidence="5">
    <location>
        <begin position="208"/>
        <end position="227"/>
    </location>
</feature>
<dbReference type="OrthoDB" id="5017340at2"/>
<keyword evidence="7" id="KW-1185">Reference proteome</keyword>
<reference evidence="6 7" key="1">
    <citation type="submission" date="2018-08" db="EMBL/GenBank/DDBJ databases">
        <title>Sequencing the genomes of 1000 actinobacteria strains.</title>
        <authorList>
            <person name="Klenk H.-P."/>
        </authorList>
    </citation>
    <scope>NUCLEOTIDE SEQUENCE [LARGE SCALE GENOMIC DNA]</scope>
    <source>
        <strain evidence="6 7">DSM 44099</strain>
    </source>
</reference>
<comment type="caution">
    <text evidence="6">The sequence shown here is derived from an EMBL/GenBank/DDBJ whole genome shotgun (WGS) entry which is preliminary data.</text>
</comment>
<feature type="transmembrane region" description="Helical" evidence="5">
    <location>
        <begin position="239"/>
        <end position="259"/>
    </location>
</feature>
<dbReference type="PANTHER" id="PTHR37955:SF1">
    <property type="entry name" value="DEP DOMAIN-CONTAINING PROTEIN"/>
    <property type="match status" value="1"/>
</dbReference>
<evidence type="ECO:0000256" key="3">
    <source>
        <dbReference type="ARBA" id="ARBA00022989"/>
    </source>
</evidence>
<dbReference type="Proteomes" id="UP000256913">
    <property type="component" value="Unassembled WGS sequence"/>
</dbReference>
<dbReference type="Pfam" id="PF03595">
    <property type="entry name" value="SLAC1"/>
    <property type="match status" value="1"/>
</dbReference>
<dbReference type="InterPro" id="IPR004695">
    <property type="entry name" value="SLAC1/Mae1/Ssu1/TehA"/>
</dbReference>
<evidence type="ECO:0000313" key="6">
    <source>
        <dbReference type="EMBL" id="REG00263.1"/>
    </source>
</evidence>
<dbReference type="EMBL" id="QUMQ01000001">
    <property type="protein sequence ID" value="REG00263.1"/>
    <property type="molecule type" value="Genomic_DNA"/>
</dbReference>
<feature type="transmembrane region" description="Helical" evidence="5">
    <location>
        <begin position="265"/>
        <end position="289"/>
    </location>
</feature>
<evidence type="ECO:0000256" key="4">
    <source>
        <dbReference type="ARBA" id="ARBA00023136"/>
    </source>
</evidence>
<sequence length="312" mass="33320">MPFALTGLAGVWRTAQSYGISPAGVTDALLILAAFVWLLTCVLYFSRPRDVRADLVDNIGQPFIALAAIVPMLCAYQGLEPRAHTAAVVVVDVFLVLTVLYGGWITGQWIYAPVDAPKIHPGYFLPTVAGGLIASAAATSVGQRRLGEFMFGFGVICWFVMGSIIMNRLFISPLLPPPLIPTLAIEVAPAPVASIAYFALNGGRIDTVAAFIAGYGVLIFVAQFRFLPAYLRLKFSPGFWSFGFAFATAATVTLVWINVGRPSPHFALSWLVIGLITLLIGGIALRTLVAVARGTYLPRPTPPPVTGTASPR</sequence>
<comment type="subcellular location">
    <subcellularLocation>
        <location evidence="1">Membrane</location>
        <topology evidence="1">Multi-pass membrane protein</topology>
    </subcellularLocation>
</comment>
<dbReference type="InterPro" id="IPR038665">
    <property type="entry name" value="Voltage-dep_anion_channel_sf"/>
</dbReference>
<feature type="transmembrane region" description="Helical" evidence="5">
    <location>
        <begin position="27"/>
        <end position="46"/>
    </location>
</feature>
<dbReference type="PANTHER" id="PTHR37955">
    <property type="entry name" value="TELLURITE RESISTANCE PROTEIN TEHA"/>
    <property type="match status" value="1"/>
</dbReference>
<feature type="transmembrane region" description="Helical" evidence="5">
    <location>
        <begin position="183"/>
        <end position="202"/>
    </location>
</feature>
<feature type="transmembrane region" description="Helical" evidence="5">
    <location>
        <begin position="85"/>
        <end position="111"/>
    </location>
</feature>
<feature type="transmembrane region" description="Helical" evidence="5">
    <location>
        <begin position="149"/>
        <end position="171"/>
    </location>
</feature>
<keyword evidence="3 5" id="KW-1133">Transmembrane helix</keyword>
<dbReference type="InterPro" id="IPR052951">
    <property type="entry name" value="Tellurite_res_ion_channel"/>
</dbReference>
<evidence type="ECO:0000256" key="2">
    <source>
        <dbReference type="ARBA" id="ARBA00022692"/>
    </source>
</evidence>
<gene>
    <name evidence="6" type="ORF">DFJ67_6314</name>
</gene>
<protein>
    <submittedName>
        <fullName evidence="6">Tellurite resistance protein</fullName>
    </submittedName>
</protein>
<dbReference type="AlphaFoldDB" id="A0A3D9ZUT9"/>
<dbReference type="GO" id="GO:0046583">
    <property type="term" value="F:monoatomic cation efflux transmembrane transporter activity"/>
    <property type="evidence" value="ECO:0007669"/>
    <property type="project" value="TreeGrafter"/>
</dbReference>